<evidence type="ECO:0000256" key="2">
    <source>
        <dbReference type="ARBA" id="ARBA00022475"/>
    </source>
</evidence>
<evidence type="ECO:0000256" key="3">
    <source>
        <dbReference type="ARBA" id="ARBA00022692"/>
    </source>
</evidence>
<feature type="transmembrane region" description="Helical" evidence="7">
    <location>
        <begin position="327"/>
        <end position="344"/>
    </location>
</feature>
<dbReference type="InterPro" id="IPR011701">
    <property type="entry name" value="MFS"/>
</dbReference>
<name>A0ABZ3B0T2_9ENTR</name>
<feature type="transmembrane region" description="Helical" evidence="7">
    <location>
        <begin position="83"/>
        <end position="101"/>
    </location>
</feature>
<feature type="transmembrane region" description="Helical" evidence="7">
    <location>
        <begin position="171"/>
        <end position="190"/>
    </location>
</feature>
<dbReference type="Pfam" id="PF07690">
    <property type="entry name" value="MFS_1"/>
    <property type="match status" value="1"/>
</dbReference>
<dbReference type="InterPro" id="IPR000849">
    <property type="entry name" value="Sugar_P_transporter"/>
</dbReference>
<organism evidence="9 10">
    <name type="scientific">Kosakonia calanthes</name>
    <dbReference type="NCBI Taxonomy" id="3139408"/>
    <lineage>
        <taxon>Bacteria</taxon>
        <taxon>Pseudomonadati</taxon>
        <taxon>Pseudomonadota</taxon>
        <taxon>Gammaproteobacteria</taxon>
        <taxon>Enterobacterales</taxon>
        <taxon>Enterobacteriaceae</taxon>
        <taxon>Kosakonia</taxon>
    </lineage>
</organism>
<evidence type="ECO:0000256" key="1">
    <source>
        <dbReference type="ARBA" id="ARBA00004651"/>
    </source>
</evidence>
<evidence type="ECO:0000256" key="5">
    <source>
        <dbReference type="ARBA" id="ARBA00023136"/>
    </source>
</evidence>
<protein>
    <submittedName>
        <fullName evidence="9">MFS transporter</fullName>
    </submittedName>
</protein>
<dbReference type="PANTHER" id="PTHR11662">
    <property type="entry name" value="SOLUTE CARRIER FAMILY 17"/>
    <property type="match status" value="1"/>
</dbReference>
<dbReference type="SUPFAM" id="SSF103473">
    <property type="entry name" value="MFS general substrate transporter"/>
    <property type="match status" value="1"/>
</dbReference>
<reference evidence="9 10" key="1">
    <citation type="submission" date="2024-04" db="EMBL/GenBank/DDBJ databases">
        <title>Kosakonia calanthae sp. nov., a halophilic bacterium isolated from leaves of Calanthe tiplacata.</title>
        <authorList>
            <person name="Wu P."/>
        </authorList>
    </citation>
    <scope>NUCLEOTIDE SEQUENCE [LARGE SCALE GENOMIC DNA]</scope>
    <source>
        <strain evidence="9 10">BYX6</strain>
    </source>
</reference>
<sequence>MNNKAVKPKMTHYRWWVMSFIFVIYTVANADRANIGFAIPFIQEEFKMSNTMAGVLISLFFAGYAFFQIPAGYLIKKYGMRNIFALGMLLTSIFTGLMGVVNNVIALKFLRCLVGISEAPVVIGSTATINQWFPSKEKGTATGLFLAGSKFGPLIVPALCAWIIMTWGWRYIFVFFAVPGLLLSLFWYVMVRNKPEESRFVNEQEVAYIREEALSTTQDTAAPAKQDELKYCWLDKLIRTKQVDVLTSSKQVFRCWDIYGVALGYFSMVGIVSVLMSWLPKYLITERGFDLTSSAALAAAPFLGTVLGNFLGGVLSDRVLNKRRKPLMLLSAGATIFTMYSLVYAPESKIILSLMLFLLGLMLSLGYSAYSVYAMGRANKDIYPVAYSVINMGGQLGGMCMPLIVGVILDTWSWDAVFITMTGFCVLCFIVVSTVIEPLSKNVKVVYQ</sequence>
<dbReference type="EMBL" id="CP151800">
    <property type="protein sequence ID" value="WZV96300.1"/>
    <property type="molecule type" value="Genomic_DNA"/>
</dbReference>
<dbReference type="InterPro" id="IPR036259">
    <property type="entry name" value="MFS_trans_sf"/>
</dbReference>
<dbReference type="PROSITE" id="PS50850">
    <property type="entry name" value="MFS"/>
    <property type="match status" value="1"/>
</dbReference>
<evidence type="ECO:0000256" key="6">
    <source>
        <dbReference type="ARBA" id="ARBA00038514"/>
    </source>
</evidence>
<evidence type="ECO:0000259" key="8">
    <source>
        <dbReference type="PROSITE" id="PS50850"/>
    </source>
</evidence>
<feature type="transmembrane region" description="Helical" evidence="7">
    <location>
        <begin position="51"/>
        <end position="71"/>
    </location>
</feature>
<evidence type="ECO:0000256" key="4">
    <source>
        <dbReference type="ARBA" id="ARBA00022989"/>
    </source>
</evidence>
<feature type="transmembrane region" description="Helical" evidence="7">
    <location>
        <begin position="258"/>
        <end position="279"/>
    </location>
</feature>
<dbReference type="InterPro" id="IPR020846">
    <property type="entry name" value="MFS_dom"/>
</dbReference>
<keyword evidence="3 7" id="KW-0812">Transmembrane</keyword>
<gene>
    <name evidence="9" type="ORF">AAEY27_11400</name>
</gene>
<comment type="similarity">
    <text evidence="6">Belongs to the major facilitator superfamily. Phthalate permease family.</text>
</comment>
<feature type="transmembrane region" description="Helical" evidence="7">
    <location>
        <begin position="12"/>
        <end position="30"/>
    </location>
</feature>
<dbReference type="PIRSF" id="PIRSF002808">
    <property type="entry name" value="Hexose_phosphate_transp"/>
    <property type="match status" value="1"/>
</dbReference>
<evidence type="ECO:0000256" key="7">
    <source>
        <dbReference type="SAM" id="Phobius"/>
    </source>
</evidence>
<dbReference type="PANTHER" id="PTHR11662:SF399">
    <property type="entry name" value="FI19708P1-RELATED"/>
    <property type="match status" value="1"/>
</dbReference>
<proteinExistence type="inferred from homology"/>
<dbReference type="InterPro" id="IPR050382">
    <property type="entry name" value="MFS_Na/Anion_cotransporter"/>
</dbReference>
<dbReference type="Proteomes" id="UP001466893">
    <property type="component" value="Chromosome"/>
</dbReference>
<keyword evidence="5 7" id="KW-0472">Membrane</keyword>
<dbReference type="Gene3D" id="1.20.1250.20">
    <property type="entry name" value="MFS general substrate transporter like domains"/>
    <property type="match status" value="2"/>
</dbReference>
<evidence type="ECO:0000313" key="9">
    <source>
        <dbReference type="EMBL" id="WZV96300.1"/>
    </source>
</evidence>
<feature type="transmembrane region" description="Helical" evidence="7">
    <location>
        <begin position="414"/>
        <end position="436"/>
    </location>
</feature>
<keyword evidence="2" id="KW-1003">Cell membrane</keyword>
<dbReference type="RefSeq" id="WP_342320622.1">
    <property type="nucleotide sequence ID" value="NZ_CP151800.1"/>
</dbReference>
<dbReference type="CDD" id="cd17319">
    <property type="entry name" value="MFS_ExuT_GudP_like"/>
    <property type="match status" value="1"/>
</dbReference>
<feature type="domain" description="Major facilitator superfamily (MFS) profile" evidence="8">
    <location>
        <begin position="17"/>
        <end position="440"/>
    </location>
</feature>
<keyword evidence="4 7" id="KW-1133">Transmembrane helix</keyword>
<keyword evidence="10" id="KW-1185">Reference proteome</keyword>
<comment type="subcellular location">
    <subcellularLocation>
        <location evidence="1">Cell membrane</location>
        <topology evidence="1">Multi-pass membrane protein</topology>
    </subcellularLocation>
</comment>
<accession>A0ABZ3B0T2</accession>
<feature type="transmembrane region" description="Helical" evidence="7">
    <location>
        <begin position="291"/>
        <end position="315"/>
    </location>
</feature>
<feature type="transmembrane region" description="Helical" evidence="7">
    <location>
        <begin position="144"/>
        <end position="165"/>
    </location>
</feature>
<feature type="transmembrane region" description="Helical" evidence="7">
    <location>
        <begin position="350"/>
        <end position="373"/>
    </location>
</feature>
<feature type="transmembrane region" description="Helical" evidence="7">
    <location>
        <begin position="385"/>
        <end position="408"/>
    </location>
</feature>
<evidence type="ECO:0000313" key="10">
    <source>
        <dbReference type="Proteomes" id="UP001466893"/>
    </source>
</evidence>